<sequence>MARRKRELKLAEKRQARSDKLRENYLSERTSIPPEHLSPPGRDDSFNFDNHTNSKDGAGTSNQGLDSVEQDQSGSTHSSDTWRQFIKTTFRRKPSTAASGSTVLGLPSPSFSSVWTSDTVRPNLSSSDLPPLCHPQPKKRAGYKSWLRSLKRDKGKEKQHQSDQLTTEISDLNDSDIQYQHGRYSSNQDGSDMGTNLDENFFEGSEEGNSQSKIEDPKSTGKFGRFRFLMAKQSAKVPQDKGKGRAVELDYESDDGSDDAHYPWDESRFEEESPARVDLDPEDDIGPDLGATSPRQHTRVVHQSFAPRSLAPTRPLLPSIDHVLESQKQKEQHVRSLLVDRQERQLLEEAELRRQRLWVYGARTHIIEYIEYLEDESEDNSDAEDSNSGSQQQQQHTGQVTSAASDEYDPLSDYLLFENGVNANA</sequence>
<evidence type="ECO:0000256" key="1">
    <source>
        <dbReference type="SAM" id="MobiDB-lite"/>
    </source>
</evidence>
<feature type="compositionally biased region" description="Basic and acidic residues" evidence="1">
    <location>
        <begin position="150"/>
        <end position="161"/>
    </location>
</feature>
<comment type="caution">
    <text evidence="2">The sequence shown here is derived from an EMBL/GenBank/DDBJ whole genome shotgun (WGS) entry which is preliminary data.</text>
</comment>
<feature type="region of interest" description="Disordered" evidence="1">
    <location>
        <begin position="377"/>
        <end position="405"/>
    </location>
</feature>
<reference evidence="2" key="1">
    <citation type="submission" date="2021-11" db="EMBL/GenBank/DDBJ databases">
        <authorList>
            <person name="Herlambang A."/>
            <person name="Guo Y."/>
            <person name="Takashima Y."/>
            <person name="Nishizawa T."/>
        </authorList>
    </citation>
    <scope>NUCLEOTIDE SEQUENCE</scope>
    <source>
        <strain evidence="2">E1425</strain>
    </source>
</reference>
<feature type="compositionally biased region" description="Polar residues" evidence="1">
    <location>
        <begin position="59"/>
        <end position="82"/>
    </location>
</feature>
<gene>
    <name evidence="2" type="ORF">EMPS_04891</name>
</gene>
<accession>A0A9P3LVX5</accession>
<feature type="compositionally biased region" description="Basic and acidic residues" evidence="1">
    <location>
        <begin position="238"/>
        <end position="248"/>
    </location>
</feature>
<keyword evidence="3" id="KW-1185">Reference proteome</keyword>
<feature type="region of interest" description="Disordered" evidence="1">
    <location>
        <begin position="234"/>
        <end position="301"/>
    </location>
</feature>
<name>A0A9P3LVX5_9FUNG</name>
<dbReference type="AlphaFoldDB" id="A0A9P3LVX5"/>
<evidence type="ECO:0000313" key="2">
    <source>
        <dbReference type="EMBL" id="GJJ72533.1"/>
    </source>
</evidence>
<feature type="compositionally biased region" description="Basic and acidic residues" evidence="1">
    <location>
        <begin position="258"/>
        <end position="279"/>
    </location>
</feature>
<dbReference type="EMBL" id="BQFW01000007">
    <property type="protein sequence ID" value="GJJ72533.1"/>
    <property type="molecule type" value="Genomic_DNA"/>
</dbReference>
<feature type="compositionally biased region" description="Polar residues" evidence="1">
    <location>
        <begin position="109"/>
        <end position="128"/>
    </location>
</feature>
<protein>
    <submittedName>
        <fullName evidence="2">Uncharacterized protein</fullName>
    </submittedName>
</protein>
<evidence type="ECO:0000313" key="3">
    <source>
        <dbReference type="Proteomes" id="UP000827284"/>
    </source>
</evidence>
<proteinExistence type="predicted"/>
<feature type="region of interest" description="Disordered" evidence="1">
    <location>
        <begin position="1"/>
        <end position="220"/>
    </location>
</feature>
<dbReference type="Proteomes" id="UP000827284">
    <property type="component" value="Unassembled WGS sequence"/>
</dbReference>
<feature type="compositionally biased region" description="Low complexity" evidence="1">
    <location>
        <begin position="386"/>
        <end position="395"/>
    </location>
</feature>
<feature type="compositionally biased region" description="Polar residues" evidence="1">
    <location>
        <begin position="162"/>
        <end position="198"/>
    </location>
</feature>
<feature type="compositionally biased region" description="Basic and acidic residues" evidence="1">
    <location>
        <begin position="8"/>
        <end position="26"/>
    </location>
</feature>
<reference evidence="2" key="2">
    <citation type="journal article" date="2022" name="Microbiol. Resour. Announc.">
        <title>Whole-Genome Sequence of Entomortierella parvispora E1425, a Mucoromycotan Fungus Associated with Burkholderiaceae-Related Endosymbiotic Bacteria.</title>
        <authorList>
            <person name="Herlambang A."/>
            <person name="Guo Y."/>
            <person name="Takashima Y."/>
            <person name="Narisawa K."/>
            <person name="Ohta H."/>
            <person name="Nishizawa T."/>
        </authorList>
    </citation>
    <scope>NUCLEOTIDE SEQUENCE</scope>
    <source>
        <strain evidence="2">E1425</strain>
    </source>
</reference>
<organism evidence="2 3">
    <name type="scientific">Entomortierella parvispora</name>
    <dbReference type="NCBI Taxonomy" id="205924"/>
    <lineage>
        <taxon>Eukaryota</taxon>
        <taxon>Fungi</taxon>
        <taxon>Fungi incertae sedis</taxon>
        <taxon>Mucoromycota</taxon>
        <taxon>Mortierellomycotina</taxon>
        <taxon>Mortierellomycetes</taxon>
        <taxon>Mortierellales</taxon>
        <taxon>Mortierellaceae</taxon>
        <taxon>Entomortierella</taxon>
    </lineage>
</organism>